<feature type="active site" description="O-(5'-phospho-DNA)-tyrosine intermediate" evidence="10">
    <location>
        <position position="318"/>
    </location>
</feature>
<feature type="site" description="Interaction with DNA" evidence="10">
    <location>
        <position position="33"/>
    </location>
</feature>
<feature type="site" description="Interaction with DNA" evidence="10">
    <location>
        <position position="155"/>
    </location>
</feature>
<dbReference type="Gene3D" id="2.70.20.10">
    <property type="entry name" value="Topoisomerase I, domain 3"/>
    <property type="match status" value="1"/>
</dbReference>
<evidence type="ECO:0000256" key="5">
    <source>
        <dbReference type="ARBA" id="ARBA00022833"/>
    </source>
</evidence>
<dbReference type="InterPro" id="IPR034149">
    <property type="entry name" value="TOPRIM_TopoI"/>
</dbReference>
<dbReference type="InterPro" id="IPR013498">
    <property type="entry name" value="Topo_IA_Znf"/>
</dbReference>
<dbReference type="CDD" id="cd03363">
    <property type="entry name" value="TOPRIM_TopoIA_TopoI"/>
    <property type="match status" value="1"/>
</dbReference>
<reference evidence="13" key="1">
    <citation type="journal article" date="2021" name="PeerJ">
        <title>Extensive microbial diversity within the chicken gut microbiome revealed by metagenomics and culture.</title>
        <authorList>
            <person name="Gilroy R."/>
            <person name="Ravi A."/>
            <person name="Getino M."/>
            <person name="Pursley I."/>
            <person name="Horton D.L."/>
            <person name="Alikhan N.F."/>
            <person name="Baker D."/>
            <person name="Gharbi K."/>
            <person name="Hall N."/>
            <person name="Watson M."/>
            <person name="Adriaenssens E.M."/>
            <person name="Foster-Nyarko E."/>
            <person name="Jarju S."/>
            <person name="Secka A."/>
            <person name="Antonio M."/>
            <person name="Oren A."/>
            <person name="Chaudhuri R.R."/>
            <person name="La Ragione R."/>
            <person name="Hildebrand F."/>
            <person name="Pallen M.J."/>
        </authorList>
    </citation>
    <scope>NUCLEOTIDE SEQUENCE</scope>
    <source>
        <strain evidence="13">ChiGjej2B2-19336</strain>
    </source>
</reference>
<dbReference type="Gene3D" id="3.40.50.140">
    <property type="match status" value="1"/>
</dbReference>
<dbReference type="InterPro" id="IPR013826">
    <property type="entry name" value="Topo_IA_cen_sub3"/>
</dbReference>
<proteinExistence type="inferred from homology"/>
<dbReference type="Gene3D" id="3.30.65.10">
    <property type="entry name" value="Bacterial Topoisomerase I, domain 1"/>
    <property type="match status" value="4"/>
</dbReference>
<dbReference type="SMART" id="SM00436">
    <property type="entry name" value="TOP1Bc"/>
    <property type="match status" value="1"/>
</dbReference>
<dbReference type="InterPro" id="IPR013825">
    <property type="entry name" value="Topo_IA_cen_sub2"/>
</dbReference>
<dbReference type="PANTHER" id="PTHR42785">
    <property type="entry name" value="DNA TOPOISOMERASE, TYPE IA, CORE"/>
    <property type="match status" value="1"/>
</dbReference>
<dbReference type="Pfam" id="PF01131">
    <property type="entry name" value="Topoisom_bac"/>
    <property type="match status" value="1"/>
</dbReference>
<dbReference type="PROSITE" id="PS52039">
    <property type="entry name" value="TOPO_IA_2"/>
    <property type="match status" value="1"/>
</dbReference>
<evidence type="ECO:0000256" key="1">
    <source>
        <dbReference type="ARBA" id="ARBA00000213"/>
    </source>
</evidence>
<comment type="function">
    <text evidence="10">Releases the supercoiling and torsional tension of DNA, which is introduced during the DNA replication and transcription, by transiently cleaving and rejoining one strand of the DNA duplex. Introduces a single-strand break via transesterification at a target site in duplex DNA. The scissile phosphodiester is attacked by the catalytic tyrosine of the enzyme, resulting in the formation of a DNA-(5'-phosphotyrosyl)-enzyme intermediate and the expulsion of a 3'-OH DNA strand. The free DNA strand then undergoes passage around the unbroken strand, thus removing DNA supercoils. Finally, in the religation step, the DNA 3'-OH attacks the covalent intermediate to expel the active-site tyrosine and restore the DNA phosphodiester backbone.</text>
</comment>
<dbReference type="InterPro" id="IPR000380">
    <property type="entry name" value="Topo_IA"/>
</dbReference>
<dbReference type="InterPro" id="IPR013824">
    <property type="entry name" value="Topo_IA_cen_sub1"/>
</dbReference>
<dbReference type="PANTHER" id="PTHR42785:SF1">
    <property type="entry name" value="DNA TOPOISOMERASE"/>
    <property type="match status" value="1"/>
</dbReference>
<evidence type="ECO:0000256" key="10">
    <source>
        <dbReference type="HAMAP-Rule" id="MF_00952"/>
    </source>
</evidence>
<feature type="site" description="Interaction with DNA" evidence="10">
    <location>
        <position position="140"/>
    </location>
</feature>
<comment type="similarity">
    <text evidence="2 10">Belongs to the type IA topoisomerase family.</text>
</comment>
<feature type="site" description="Interaction with DNA" evidence="10">
    <location>
        <position position="320"/>
    </location>
</feature>
<reference evidence="13" key="2">
    <citation type="submission" date="2021-09" db="EMBL/GenBank/DDBJ databases">
        <authorList>
            <person name="Gilroy R."/>
        </authorList>
    </citation>
    <scope>NUCLEOTIDE SEQUENCE</scope>
    <source>
        <strain evidence="13">ChiGjej2B2-19336</strain>
    </source>
</reference>
<dbReference type="InterPro" id="IPR013497">
    <property type="entry name" value="Topo_IA_cen"/>
</dbReference>
<keyword evidence="7 10" id="KW-0799">Topoisomerase</keyword>
<accession>A0A921AXP0</accession>
<dbReference type="InterPro" id="IPR006171">
    <property type="entry name" value="TOPRIM_dom"/>
</dbReference>
<feature type="site" description="Interaction with DNA" evidence="10">
    <location>
        <position position="143"/>
    </location>
</feature>
<dbReference type="PRINTS" id="PR00417">
    <property type="entry name" value="PRTPISMRASEI"/>
</dbReference>
<evidence type="ECO:0000259" key="12">
    <source>
        <dbReference type="PROSITE" id="PS52039"/>
    </source>
</evidence>
<dbReference type="Gene3D" id="1.10.290.10">
    <property type="entry name" value="Topoisomerase I, domain 4"/>
    <property type="match status" value="1"/>
</dbReference>
<dbReference type="GO" id="GO:0005694">
    <property type="term" value="C:chromosome"/>
    <property type="evidence" value="ECO:0007669"/>
    <property type="project" value="InterPro"/>
</dbReference>
<feature type="domain" description="Topo IA-type catalytic" evidence="12">
    <location>
        <begin position="129"/>
        <end position="576"/>
    </location>
</feature>
<dbReference type="SUPFAM" id="SSF57783">
    <property type="entry name" value="Zinc beta-ribbon"/>
    <property type="match status" value="2"/>
</dbReference>
<keyword evidence="9 10" id="KW-0413">Isomerase</keyword>
<feature type="site" description="Interaction with DNA" evidence="10">
    <location>
        <position position="508"/>
    </location>
</feature>
<dbReference type="GO" id="GO:0003917">
    <property type="term" value="F:DNA topoisomerase type I (single strand cut, ATP-independent) activity"/>
    <property type="evidence" value="ECO:0007669"/>
    <property type="project" value="UniProtKB-UniRule"/>
</dbReference>
<dbReference type="GO" id="GO:0006265">
    <property type="term" value="P:DNA topological change"/>
    <property type="evidence" value="ECO:0007669"/>
    <property type="project" value="UniProtKB-UniRule"/>
</dbReference>
<keyword evidence="3" id="KW-0479">Metal-binding</keyword>
<evidence type="ECO:0000256" key="6">
    <source>
        <dbReference type="ARBA" id="ARBA00022842"/>
    </source>
</evidence>
<dbReference type="InterPro" id="IPR023405">
    <property type="entry name" value="Topo_IA_core_domain"/>
</dbReference>
<keyword evidence="8 10" id="KW-0238">DNA-binding</keyword>
<dbReference type="InterPro" id="IPR005733">
    <property type="entry name" value="TopoI_bac-type"/>
</dbReference>
<gene>
    <name evidence="10 13" type="primary">topA</name>
    <name evidence="13" type="ORF">K8W16_08975</name>
</gene>
<evidence type="ECO:0000256" key="8">
    <source>
        <dbReference type="ARBA" id="ARBA00023125"/>
    </source>
</evidence>
<feature type="domain" description="Toprim" evidence="11">
    <location>
        <begin position="3"/>
        <end position="113"/>
    </location>
</feature>
<evidence type="ECO:0000256" key="4">
    <source>
        <dbReference type="ARBA" id="ARBA00022771"/>
    </source>
</evidence>
<dbReference type="RefSeq" id="WP_304122807.1">
    <property type="nucleotide sequence ID" value="NZ_DYZA01000182.1"/>
</dbReference>
<evidence type="ECO:0000256" key="3">
    <source>
        <dbReference type="ARBA" id="ARBA00022723"/>
    </source>
</evidence>
<comment type="caution">
    <text evidence="13">The sequence shown here is derived from an EMBL/GenBank/DDBJ whole genome shotgun (WGS) entry which is preliminary data.</text>
</comment>
<dbReference type="SMART" id="SM00493">
    <property type="entry name" value="TOPRIM"/>
    <property type="match status" value="1"/>
</dbReference>
<feature type="site" description="Interaction with DNA" evidence="10">
    <location>
        <position position="148"/>
    </location>
</feature>
<comment type="subunit">
    <text evidence="10">Monomer.</text>
</comment>
<dbReference type="SUPFAM" id="SSF56712">
    <property type="entry name" value="Prokaryotic type I DNA topoisomerase"/>
    <property type="match status" value="1"/>
</dbReference>
<keyword evidence="6" id="KW-0460">Magnesium</keyword>
<keyword evidence="4" id="KW-0863">Zinc-finger</keyword>
<dbReference type="GO" id="GO:0003677">
    <property type="term" value="F:DNA binding"/>
    <property type="evidence" value="ECO:0007669"/>
    <property type="project" value="UniProtKB-KW"/>
</dbReference>
<organism evidence="13 14">
    <name type="scientific">Mailhella massiliensis</name>
    <dbReference type="NCBI Taxonomy" id="1903261"/>
    <lineage>
        <taxon>Bacteria</taxon>
        <taxon>Pseudomonadati</taxon>
        <taxon>Thermodesulfobacteriota</taxon>
        <taxon>Desulfovibrionia</taxon>
        <taxon>Desulfovibrionales</taxon>
        <taxon>Desulfovibrionaceae</taxon>
        <taxon>Mailhella</taxon>
    </lineage>
</organism>
<feature type="site" description="Interaction with DNA" evidence="10">
    <location>
        <position position="139"/>
    </location>
</feature>
<evidence type="ECO:0000256" key="7">
    <source>
        <dbReference type="ARBA" id="ARBA00023029"/>
    </source>
</evidence>
<dbReference type="PROSITE" id="PS50880">
    <property type="entry name" value="TOPRIM"/>
    <property type="match status" value="1"/>
</dbReference>
<dbReference type="InterPro" id="IPR023406">
    <property type="entry name" value="Topo_IA_AS"/>
</dbReference>
<name>A0A921AXP0_9BACT</name>
<dbReference type="Gene3D" id="1.10.460.10">
    <property type="entry name" value="Topoisomerase I, domain 2"/>
    <property type="match status" value="1"/>
</dbReference>
<feature type="region of interest" description="Interaction with DNA" evidence="10">
    <location>
        <begin position="163"/>
        <end position="168"/>
    </location>
</feature>
<dbReference type="InterPro" id="IPR003601">
    <property type="entry name" value="Topo_IA_2"/>
</dbReference>
<dbReference type="InterPro" id="IPR028612">
    <property type="entry name" value="Topoisom_1_IA"/>
</dbReference>
<dbReference type="CDD" id="cd00186">
    <property type="entry name" value="TOP1Ac"/>
    <property type="match status" value="1"/>
</dbReference>
<evidence type="ECO:0000313" key="14">
    <source>
        <dbReference type="Proteomes" id="UP000698963"/>
    </source>
</evidence>
<dbReference type="EMBL" id="DYZA01000182">
    <property type="protein sequence ID" value="HJD97762.1"/>
    <property type="molecule type" value="Genomic_DNA"/>
</dbReference>
<keyword evidence="5" id="KW-0862">Zinc</keyword>
<dbReference type="EC" id="5.6.2.1" evidence="10"/>
<dbReference type="InterPro" id="IPR003602">
    <property type="entry name" value="Topo_IA_DNA-bd_dom"/>
</dbReference>
<dbReference type="Pfam" id="PF01751">
    <property type="entry name" value="Toprim"/>
    <property type="match status" value="1"/>
</dbReference>
<comment type="catalytic activity">
    <reaction evidence="1 10">
        <text>ATP-independent breakage of single-stranded DNA, followed by passage and rejoining.</text>
        <dbReference type="EC" id="5.6.2.1"/>
    </reaction>
</comment>
<dbReference type="Pfam" id="PF01396">
    <property type="entry name" value="Zn_ribbon_Top1"/>
    <property type="match status" value="4"/>
</dbReference>
<dbReference type="GO" id="GO:0008270">
    <property type="term" value="F:zinc ion binding"/>
    <property type="evidence" value="ECO:0007669"/>
    <property type="project" value="UniProtKB-KW"/>
</dbReference>
<evidence type="ECO:0000256" key="9">
    <source>
        <dbReference type="ARBA" id="ARBA00023235"/>
    </source>
</evidence>
<evidence type="ECO:0000256" key="2">
    <source>
        <dbReference type="ARBA" id="ARBA00009446"/>
    </source>
</evidence>
<dbReference type="PROSITE" id="PS00396">
    <property type="entry name" value="TOPO_IA_1"/>
    <property type="match status" value="1"/>
</dbReference>
<dbReference type="Proteomes" id="UP000698963">
    <property type="component" value="Unassembled WGS sequence"/>
</dbReference>
<dbReference type="SMART" id="SM00437">
    <property type="entry name" value="TOP1Ac"/>
    <property type="match status" value="1"/>
</dbReference>
<dbReference type="AlphaFoldDB" id="A0A921AXP0"/>
<evidence type="ECO:0000313" key="13">
    <source>
        <dbReference type="EMBL" id="HJD97762.1"/>
    </source>
</evidence>
<protein>
    <recommendedName>
        <fullName evidence="10">DNA topoisomerase 1</fullName>
        <ecNumber evidence="10">5.6.2.1</ecNumber>
    </recommendedName>
    <alternativeName>
        <fullName evidence="10">DNA topoisomerase I</fullName>
    </alternativeName>
</protein>
<dbReference type="NCBIfam" id="TIGR01051">
    <property type="entry name" value="topA_bact"/>
    <property type="match status" value="1"/>
</dbReference>
<sequence length="768" mass="85619">MGKDLIIVESPAKVKTIKKFLGSKYMVQASVGHIRDLPPREIGVDEAHDFAPHYEIIKGKEKVVRDLQDAASKADTVYLAPDPDREGEAIAWHIAEVIKNKAKNIKRIQFNEITARAVKNALDNPHDINPDLFNAQQARRVLDRLVGYKISPLLWKTVKRGISAGRVQSVALRLIVEREEERLAFVPEEFWTFRALLAGATPPPFRAELAKVETNFAKTLKQLSGEGAESKAARKILIASKAAADAMEQAMAGQPFVVDQVEEKERARNPLPPFTTSTLQQTANQRIGFTSKRTMATAQRLYEGIELGEKGTTALITYMRTDSVRIADEAKKSAADYIEARFGKEYMAPGGKGRSFKGKTSAQDAHEAIRPVDVALTPQDVKEFLSSDQYRLYNLIWCRFVASQMAAATYHDTSVSLTCGPGQWKAKGERLLFPGFLAVMPRTSEEEESALPPLREGEVVTLQKLEKEQKFTQPSPRYTEASLVRELEEKGIGRPSTYATIISTIQEREYVRLEDKHFIPTDLGNVVCSQLRDHFKKLMDVGFTAEMESNLDKVADGEMGWVDLMKGFSREFNPTLEAAAKNMAPVKGGLTTDVPCPECGKPLVIKFGKSGEFLACTGYPECRYTTNFTRDEKGRITPKERQKEEHKKVGTCPKCGGDVILKQARTGSRFLSCANYPKCDYAAPFSTGVACPKCGKGMLVEKSSRKGKLFYSCDQYPQCDYAVWDWPVAETCPECGSPVLVIKTTRARGRHIACPNPKCRYARELNEE</sequence>
<dbReference type="HAMAP" id="MF_00952">
    <property type="entry name" value="Topoisom_1_prok"/>
    <property type="match status" value="1"/>
</dbReference>
<evidence type="ECO:0000259" key="11">
    <source>
        <dbReference type="PROSITE" id="PS50880"/>
    </source>
</evidence>